<organism evidence="4 5">
    <name type="scientific">Pilimelia anulata</name>
    <dbReference type="NCBI Taxonomy" id="53371"/>
    <lineage>
        <taxon>Bacteria</taxon>
        <taxon>Bacillati</taxon>
        <taxon>Actinomycetota</taxon>
        <taxon>Actinomycetes</taxon>
        <taxon>Micromonosporales</taxon>
        <taxon>Micromonosporaceae</taxon>
        <taxon>Pilimelia</taxon>
    </lineage>
</organism>
<dbReference type="CDD" id="cd01283">
    <property type="entry name" value="cytidine_deaminase"/>
    <property type="match status" value="1"/>
</dbReference>
<evidence type="ECO:0000313" key="5">
    <source>
        <dbReference type="Proteomes" id="UP000649739"/>
    </source>
</evidence>
<dbReference type="PANTHER" id="PTHR11644:SF2">
    <property type="entry name" value="CYTIDINE DEAMINASE"/>
    <property type="match status" value="1"/>
</dbReference>
<feature type="domain" description="CMP/dCMP-type deaminase" evidence="3">
    <location>
        <begin position="3"/>
        <end position="125"/>
    </location>
</feature>
<dbReference type="SUPFAM" id="SSF53927">
    <property type="entry name" value="Cytidine deaminase-like"/>
    <property type="match status" value="1"/>
</dbReference>
<dbReference type="GO" id="GO:0055086">
    <property type="term" value="P:nucleobase-containing small molecule metabolic process"/>
    <property type="evidence" value="ECO:0007669"/>
    <property type="project" value="UniProtKB-ARBA"/>
</dbReference>
<comment type="similarity">
    <text evidence="1">Belongs to the cytidine and deoxycytidylate deaminase family.</text>
</comment>
<proteinExistence type="inferred from homology"/>
<protein>
    <recommendedName>
        <fullName evidence="3">CMP/dCMP-type deaminase domain-containing protein</fullName>
    </recommendedName>
</protein>
<dbReference type="Pfam" id="PF00383">
    <property type="entry name" value="dCMP_cyt_deam_1"/>
    <property type="match status" value="1"/>
</dbReference>
<dbReference type="Gene3D" id="3.40.140.10">
    <property type="entry name" value="Cytidine Deaminase, domain 2"/>
    <property type="match status" value="1"/>
</dbReference>
<dbReference type="InterPro" id="IPR050202">
    <property type="entry name" value="Cyt/Deoxycyt_deaminase"/>
</dbReference>
<evidence type="ECO:0000256" key="1">
    <source>
        <dbReference type="ARBA" id="ARBA00006576"/>
    </source>
</evidence>
<feature type="region of interest" description="Disordered" evidence="2">
    <location>
        <begin position="221"/>
        <end position="242"/>
    </location>
</feature>
<reference evidence="4" key="1">
    <citation type="journal article" date="2014" name="Int. J. Syst. Evol. Microbiol.">
        <title>Complete genome sequence of Corynebacterium casei LMG S-19264T (=DSM 44701T), isolated from a smear-ripened cheese.</title>
        <authorList>
            <consortium name="US DOE Joint Genome Institute (JGI-PGF)"/>
            <person name="Walter F."/>
            <person name="Albersmeier A."/>
            <person name="Kalinowski J."/>
            <person name="Ruckert C."/>
        </authorList>
    </citation>
    <scope>NUCLEOTIDE SEQUENCE</scope>
    <source>
        <strain evidence="4">JCM 3090</strain>
    </source>
</reference>
<dbReference type="GO" id="GO:0008270">
    <property type="term" value="F:zinc ion binding"/>
    <property type="evidence" value="ECO:0007669"/>
    <property type="project" value="TreeGrafter"/>
</dbReference>
<dbReference type="InterPro" id="IPR016193">
    <property type="entry name" value="Cytidine_deaminase-like"/>
</dbReference>
<name>A0A8J3F993_9ACTN</name>
<evidence type="ECO:0000259" key="3">
    <source>
        <dbReference type="PROSITE" id="PS51747"/>
    </source>
</evidence>
<accession>A0A8J3F993</accession>
<dbReference type="EMBL" id="BMQB01000004">
    <property type="protein sequence ID" value="GGJ92757.1"/>
    <property type="molecule type" value="Genomic_DNA"/>
</dbReference>
<reference evidence="4" key="2">
    <citation type="submission" date="2020-09" db="EMBL/GenBank/DDBJ databases">
        <authorList>
            <person name="Sun Q."/>
            <person name="Ohkuma M."/>
        </authorList>
    </citation>
    <scope>NUCLEOTIDE SEQUENCE</scope>
    <source>
        <strain evidence="4">JCM 3090</strain>
    </source>
</reference>
<gene>
    <name evidence="4" type="ORF">GCM10010123_23310</name>
</gene>
<dbReference type="RefSeq" id="WP_189170102.1">
    <property type="nucleotide sequence ID" value="NZ_BMQB01000004.1"/>
</dbReference>
<dbReference type="NCBIfam" id="NF004064">
    <property type="entry name" value="PRK05578.1"/>
    <property type="match status" value="1"/>
</dbReference>
<dbReference type="Proteomes" id="UP000649739">
    <property type="component" value="Unassembled WGS sequence"/>
</dbReference>
<dbReference type="InterPro" id="IPR002125">
    <property type="entry name" value="CMP_dCMP_dom"/>
</dbReference>
<dbReference type="PANTHER" id="PTHR11644">
    <property type="entry name" value="CYTIDINE DEAMINASE"/>
    <property type="match status" value="1"/>
</dbReference>
<dbReference type="GO" id="GO:0005829">
    <property type="term" value="C:cytosol"/>
    <property type="evidence" value="ECO:0007669"/>
    <property type="project" value="TreeGrafter"/>
</dbReference>
<evidence type="ECO:0000313" key="4">
    <source>
        <dbReference type="EMBL" id="GGJ92757.1"/>
    </source>
</evidence>
<dbReference type="PROSITE" id="PS51747">
    <property type="entry name" value="CYT_DCMP_DEAMINASES_2"/>
    <property type="match status" value="1"/>
</dbReference>
<comment type="caution">
    <text evidence="4">The sequence shown here is derived from an EMBL/GenBank/DDBJ whole genome shotgun (WGS) entry which is preliminary data.</text>
</comment>
<dbReference type="GO" id="GO:0004126">
    <property type="term" value="F:cytidine deaminase activity"/>
    <property type="evidence" value="ECO:0007669"/>
    <property type="project" value="TreeGrafter"/>
</dbReference>
<keyword evidence="5" id="KW-1185">Reference proteome</keyword>
<sequence length="242" mass="25282">MGIDWGGLRDAATAAMRLAYAPYSRYPVGAAGLADDGRVVTGCNVENASHGVTLCAECGVIGALHATGGGRLVALSCVDGVGEPIMPCGRCRQLLWEHGGPECLVDAAPAPLPLAALLPYAFDVTDLNAARRGDEQAPAVPGKLAARRGQGTAVIHPDLVHGVEMWTGYWERTEPGQTPRDGAPRILEEAPTWGNVADAVAWGRARTPRVIVIDDAGTARWAGEGEPPVEVPERWAPAGGTR</sequence>
<dbReference type="AlphaFoldDB" id="A0A8J3F993"/>
<evidence type="ECO:0000256" key="2">
    <source>
        <dbReference type="SAM" id="MobiDB-lite"/>
    </source>
</evidence>
<dbReference type="GO" id="GO:0072527">
    <property type="term" value="P:pyrimidine-containing compound metabolic process"/>
    <property type="evidence" value="ECO:0007669"/>
    <property type="project" value="UniProtKB-ARBA"/>
</dbReference>